<evidence type="ECO:0000256" key="1">
    <source>
        <dbReference type="ARBA" id="ARBA00022690"/>
    </source>
</evidence>
<protein>
    <submittedName>
        <fullName evidence="7">Secreted protein</fullName>
    </submittedName>
</protein>
<dbReference type="SUPFAM" id="SSF100895">
    <property type="entry name" value="Kazal-type serine protease inhibitors"/>
    <property type="match status" value="2"/>
</dbReference>
<keyword evidence="2" id="KW-0722">Serine protease inhibitor</keyword>
<feature type="region of interest" description="Disordered" evidence="4">
    <location>
        <begin position="134"/>
        <end position="174"/>
    </location>
</feature>
<sequence>MNAKLIFLAIAASQVAADTCPTNCIENYAPVCGSNGQTYTNKCFLEIAACKDSTIKQVSEGACGSASSGSKGTTNQPGCPIPGCEEYLKPVCGSDGKDYDNECFLRMTKCKQPSLTLVANTSCSKTPAPINTTAPVSTSSAVTTLPTTTTSPPSDGNNSTKPAETTAPPKAASKASSYTIQSGVVALAGVCAYAFM</sequence>
<dbReference type="CDD" id="cd00104">
    <property type="entry name" value="KAZAL_FS"/>
    <property type="match status" value="2"/>
</dbReference>
<reference evidence="7" key="1">
    <citation type="journal article" date="2014" name="Genome Biol. Evol.">
        <title>The secreted proteins of Achlya hypogyna and Thraustotheca clavata identify the ancestral oomycete secretome and reveal gene acquisitions by horizontal gene transfer.</title>
        <authorList>
            <person name="Misner I."/>
            <person name="Blouin N."/>
            <person name="Leonard G."/>
            <person name="Richards T.A."/>
            <person name="Lane C.E."/>
        </authorList>
    </citation>
    <scope>NUCLEOTIDE SEQUENCE</scope>
    <source>
        <strain evidence="7">ATCC 34112</strain>
    </source>
</reference>
<evidence type="ECO:0000259" key="6">
    <source>
        <dbReference type="PROSITE" id="PS51465"/>
    </source>
</evidence>
<feature type="domain" description="Kazal-like" evidence="6">
    <location>
        <begin position="73"/>
        <end position="125"/>
    </location>
</feature>
<dbReference type="Gene3D" id="3.30.60.30">
    <property type="match status" value="2"/>
</dbReference>
<dbReference type="Pfam" id="PF07648">
    <property type="entry name" value="Kazal_2"/>
    <property type="match status" value="2"/>
</dbReference>
<dbReference type="InterPro" id="IPR036058">
    <property type="entry name" value="Kazal_dom_sf"/>
</dbReference>
<dbReference type="AlphaFoldDB" id="A0A0A7CM44"/>
<dbReference type="InterPro" id="IPR002350">
    <property type="entry name" value="Kazal_dom"/>
</dbReference>
<keyword evidence="5" id="KW-0732">Signal</keyword>
<proteinExistence type="predicted"/>
<name>A0A0A7CM44_9STRA</name>
<accession>A0A0A7CM44</accession>
<keyword evidence="3" id="KW-1015">Disulfide bond</keyword>
<dbReference type="GO" id="GO:0005576">
    <property type="term" value="C:extracellular region"/>
    <property type="evidence" value="ECO:0007669"/>
    <property type="project" value="TreeGrafter"/>
</dbReference>
<dbReference type="PANTHER" id="PTHR10913:SF45">
    <property type="entry name" value="FOLLISTATIN, ISOFORM A-RELATED"/>
    <property type="match status" value="1"/>
</dbReference>
<evidence type="ECO:0000256" key="2">
    <source>
        <dbReference type="ARBA" id="ARBA00022900"/>
    </source>
</evidence>
<dbReference type="PANTHER" id="PTHR10913">
    <property type="entry name" value="FOLLISTATIN-RELATED"/>
    <property type="match status" value="1"/>
</dbReference>
<dbReference type="EMBL" id="KM038074">
    <property type="protein sequence ID" value="AIG55535.1"/>
    <property type="molecule type" value="Genomic_DNA"/>
</dbReference>
<feature type="signal peptide" evidence="5">
    <location>
        <begin position="1"/>
        <end position="17"/>
    </location>
</feature>
<evidence type="ECO:0000313" key="7">
    <source>
        <dbReference type="EMBL" id="AIG55535.1"/>
    </source>
</evidence>
<evidence type="ECO:0000256" key="3">
    <source>
        <dbReference type="ARBA" id="ARBA00023157"/>
    </source>
</evidence>
<dbReference type="SMART" id="SM00280">
    <property type="entry name" value="KAZAL"/>
    <property type="match status" value="2"/>
</dbReference>
<dbReference type="InterPro" id="IPR050653">
    <property type="entry name" value="Prot_Inhib_GrowthFact_Antg"/>
</dbReference>
<dbReference type="PROSITE" id="PS51465">
    <property type="entry name" value="KAZAL_2"/>
    <property type="match status" value="2"/>
</dbReference>
<keyword evidence="1" id="KW-0646">Protease inhibitor</keyword>
<organism evidence="7">
    <name type="scientific">Thraustotheca clavata</name>
    <dbReference type="NCBI Taxonomy" id="74557"/>
    <lineage>
        <taxon>Eukaryota</taxon>
        <taxon>Sar</taxon>
        <taxon>Stramenopiles</taxon>
        <taxon>Oomycota</taxon>
        <taxon>Saprolegniomycetes</taxon>
        <taxon>Saprolegniales</taxon>
        <taxon>Achlyaceae</taxon>
        <taxon>Thraustotheca</taxon>
    </lineage>
</organism>
<evidence type="ECO:0000256" key="5">
    <source>
        <dbReference type="SAM" id="SignalP"/>
    </source>
</evidence>
<feature type="domain" description="Kazal-like" evidence="6">
    <location>
        <begin position="14"/>
        <end position="65"/>
    </location>
</feature>
<evidence type="ECO:0000256" key="4">
    <source>
        <dbReference type="SAM" id="MobiDB-lite"/>
    </source>
</evidence>
<feature type="chain" id="PRO_5002025810" evidence="5">
    <location>
        <begin position="18"/>
        <end position="196"/>
    </location>
</feature>